<dbReference type="AlphaFoldDB" id="U2Q2G1"/>
<dbReference type="EMBL" id="ACVN02000303">
    <property type="protein sequence ID" value="ERK50521.1"/>
    <property type="molecule type" value="Genomic_DNA"/>
</dbReference>
<gene>
    <name evidence="1" type="ORF">HMPREF0682_2482</name>
</gene>
<protein>
    <submittedName>
        <fullName evidence="1">Uncharacterized protein</fullName>
    </submittedName>
</protein>
<accession>U2Q2G1</accession>
<evidence type="ECO:0000313" key="2">
    <source>
        <dbReference type="Proteomes" id="UP000017052"/>
    </source>
</evidence>
<dbReference type="Proteomes" id="UP000017052">
    <property type="component" value="Unassembled WGS sequence"/>
</dbReference>
<reference evidence="1" key="1">
    <citation type="submission" date="2013-08" db="EMBL/GenBank/DDBJ databases">
        <authorList>
            <person name="Durkin A.S."/>
            <person name="Haft D.R."/>
            <person name="McCorrison J."/>
            <person name="Torralba M."/>
            <person name="Gillis M."/>
            <person name="Haft D.H."/>
            <person name="Methe B."/>
            <person name="Sutton G."/>
            <person name="Nelson K.E."/>
        </authorList>
    </citation>
    <scope>NUCLEOTIDE SEQUENCE [LARGE SCALE GENOMIC DNA]</scope>
    <source>
        <strain evidence="1">F0233</strain>
    </source>
</reference>
<proteinExistence type="predicted"/>
<evidence type="ECO:0000313" key="1">
    <source>
        <dbReference type="EMBL" id="ERK50521.1"/>
    </source>
</evidence>
<sequence>MQMCFIEQSSPSVLLGPRPEVDTDGLLQVRAVGSPLRPHGSRSLVTRPDVTRAAVCEWGARLGEPMILPRLPRWARSQLVSVIVLAQG</sequence>
<comment type="caution">
    <text evidence="1">The sequence shown here is derived from an EMBL/GenBank/DDBJ whole genome shotgun (WGS) entry which is preliminary data.</text>
</comment>
<name>U2Q2G1_9ACTN</name>
<organism evidence="1 2">
    <name type="scientific">Propionibacterium acidifaciens F0233</name>
    <dbReference type="NCBI Taxonomy" id="553198"/>
    <lineage>
        <taxon>Bacteria</taxon>
        <taxon>Bacillati</taxon>
        <taxon>Actinomycetota</taxon>
        <taxon>Actinomycetes</taxon>
        <taxon>Propionibacteriales</taxon>
        <taxon>Propionibacteriaceae</taxon>
        <taxon>Propionibacterium</taxon>
    </lineage>
</organism>
<keyword evidence="2" id="KW-1185">Reference proteome</keyword>